<organism evidence="1 2">
    <name type="scientific">Hymenobacter swuensis DY53</name>
    <dbReference type="NCBI Taxonomy" id="1227739"/>
    <lineage>
        <taxon>Bacteria</taxon>
        <taxon>Pseudomonadati</taxon>
        <taxon>Bacteroidota</taxon>
        <taxon>Cytophagia</taxon>
        <taxon>Cytophagales</taxon>
        <taxon>Hymenobacteraceae</taxon>
        <taxon>Hymenobacter</taxon>
    </lineage>
</organism>
<gene>
    <name evidence="1" type="ORF">Hsw_2490</name>
</gene>
<dbReference type="AlphaFoldDB" id="W8F8P3"/>
<dbReference type="Proteomes" id="UP000019423">
    <property type="component" value="Chromosome"/>
</dbReference>
<sequence>MSFSTVAAVKSLRAGLLQARHTFFALWYKHVTGKSTTSTVFVEHTINYSLR</sequence>
<dbReference type="HOGENOM" id="CLU_3099685_0_0_10"/>
<dbReference type="KEGG" id="hsw:Hsw_2490"/>
<proteinExistence type="predicted"/>
<dbReference type="PATRIC" id="fig|1227739.3.peg.2682"/>
<accession>W8F8P3</accession>
<evidence type="ECO:0000313" key="1">
    <source>
        <dbReference type="EMBL" id="AHJ98085.1"/>
    </source>
</evidence>
<keyword evidence="2" id="KW-1185">Reference proteome</keyword>
<evidence type="ECO:0000313" key="2">
    <source>
        <dbReference type="Proteomes" id="UP000019423"/>
    </source>
</evidence>
<protein>
    <submittedName>
        <fullName evidence="1">Uncharacterized protein</fullName>
    </submittedName>
</protein>
<name>W8F8P3_9BACT</name>
<reference evidence="1 2" key="1">
    <citation type="submission" date="2014-01" db="EMBL/GenBank/DDBJ databases">
        <title>Complete genome sequence of ionizing-radiation resistance bacterium Hymenobacter swuensis DY53.</title>
        <authorList>
            <person name="Jung J.-H."/>
            <person name="Jeong S.-W."/>
            <person name="Joe M.-H."/>
            <person name="Cho y.-j."/>
            <person name="Kim M.-K."/>
            <person name="Lim S.-Y."/>
        </authorList>
    </citation>
    <scope>NUCLEOTIDE SEQUENCE [LARGE SCALE GENOMIC DNA]</scope>
    <source>
        <strain evidence="1 2">DY53</strain>
    </source>
</reference>
<dbReference type="EMBL" id="CP007145">
    <property type="protein sequence ID" value="AHJ98085.1"/>
    <property type="molecule type" value="Genomic_DNA"/>
</dbReference>